<reference evidence="2" key="1">
    <citation type="submission" date="2020-12" db="EMBL/GenBank/DDBJ databases">
        <title>Hymenobacter sp.</title>
        <authorList>
            <person name="Kim M.K."/>
        </authorList>
    </citation>
    <scope>NUCLEOTIDE SEQUENCE [LARGE SCALE GENOMIC DNA]</scope>
    <source>
        <strain evidence="2">BT553</strain>
    </source>
</reference>
<proteinExistence type="predicted"/>
<dbReference type="EMBL" id="JAELXS010000003">
    <property type="protein sequence ID" value="MBJ6121346.1"/>
    <property type="molecule type" value="Genomic_DNA"/>
</dbReference>
<protein>
    <submittedName>
        <fullName evidence="1">GCN5-related N-acetyltransferase</fullName>
    </submittedName>
</protein>
<keyword evidence="2" id="KW-1185">Reference proteome</keyword>
<comment type="caution">
    <text evidence="1">The sequence shown here is derived from an EMBL/GenBank/DDBJ whole genome shotgun (WGS) entry which is preliminary data.</text>
</comment>
<sequence>MPDQTRAALEAEWLHLTRVELPALAVTRRWPVRADHCFQRILLDNACGGCWYDHIVRRPAYAHAPADMLAHAITIGRAAIAGQADMDDLNRRSLAWRGKR</sequence>
<dbReference type="RefSeq" id="WP_199036178.1">
    <property type="nucleotide sequence ID" value="NZ_JAELXS010000003.1"/>
</dbReference>
<dbReference type="Proteomes" id="UP000640426">
    <property type="component" value="Unassembled WGS sequence"/>
</dbReference>
<evidence type="ECO:0000313" key="2">
    <source>
        <dbReference type="Proteomes" id="UP000640426"/>
    </source>
</evidence>
<evidence type="ECO:0000313" key="1">
    <source>
        <dbReference type="EMBL" id="MBJ6121346.1"/>
    </source>
</evidence>
<accession>A0ABS0XMT3</accession>
<gene>
    <name evidence="1" type="ORF">JAO74_06020</name>
</gene>
<organism evidence="1 2">
    <name type="scientific">Sphingomonas mollis</name>
    <dbReference type="NCBI Taxonomy" id="2795726"/>
    <lineage>
        <taxon>Bacteria</taxon>
        <taxon>Pseudomonadati</taxon>
        <taxon>Pseudomonadota</taxon>
        <taxon>Alphaproteobacteria</taxon>
        <taxon>Sphingomonadales</taxon>
        <taxon>Sphingomonadaceae</taxon>
        <taxon>Sphingomonas</taxon>
    </lineage>
</organism>
<name>A0ABS0XMT3_9SPHN</name>